<feature type="domain" description="Amidase" evidence="2">
    <location>
        <begin position="257"/>
        <end position="375"/>
    </location>
</feature>
<dbReference type="Proteomes" id="UP000246702">
    <property type="component" value="Unassembled WGS sequence"/>
</dbReference>
<feature type="transmembrane region" description="Helical" evidence="1">
    <location>
        <begin position="21"/>
        <end position="45"/>
    </location>
</feature>
<dbReference type="EMBL" id="MSFK01000005">
    <property type="protein sequence ID" value="PWY94031.1"/>
    <property type="molecule type" value="Genomic_DNA"/>
</dbReference>
<keyword evidence="1" id="KW-0472">Membrane</keyword>
<dbReference type="Pfam" id="PF01425">
    <property type="entry name" value="Amidase"/>
    <property type="match status" value="1"/>
</dbReference>
<evidence type="ECO:0000256" key="1">
    <source>
        <dbReference type="SAM" id="Phobius"/>
    </source>
</evidence>
<accession>A0A317X771</accession>
<keyword evidence="1" id="KW-1133">Transmembrane helix</keyword>
<evidence type="ECO:0000313" key="5">
    <source>
        <dbReference type="Proteomes" id="UP000246702"/>
    </source>
</evidence>
<feature type="domain" description="Scytalone dehydratase-like protein Arp1 N-terminal" evidence="3">
    <location>
        <begin position="80"/>
        <end position="213"/>
    </location>
</feature>
<dbReference type="RefSeq" id="XP_025470792.1">
    <property type="nucleotide sequence ID" value="XM_025616688.1"/>
</dbReference>
<dbReference type="InterPro" id="IPR036928">
    <property type="entry name" value="AS_sf"/>
</dbReference>
<keyword evidence="1" id="KW-0812">Transmembrane</keyword>
<dbReference type="PANTHER" id="PTHR46310">
    <property type="entry name" value="AMIDASE 1"/>
    <property type="match status" value="1"/>
</dbReference>
<dbReference type="GeneID" id="37118831"/>
<evidence type="ECO:0000259" key="2">
    <source>
        <dbReference type="Pfam" id="PF01425"/>
    </source>
</evidence>
<dbReference type="AlphaFoldDB" id="A0A317X771"/>
<comment type="caution">
    <text evidence="4">The sequence shown here is derived from an EMBL/GenBank/DDBJ whole genome shotgun (WGS) entry which is preliminary data.</text>
</comment>
<sequence>MSRSVYIPHAKPRSSILHLSALLLTLATMAWLSTSTLIVAFAWMAGATPGPSPGMQNLDVTLGRGITYGLGNITYFANTRYPRSTVELEPANNISVDFTGFTQITVIMVNESSVTGKLLESTISSYLAEDDVFSESFLSHLYISSPLAHVTLDKTSLHYLNNISVAHLYLESTAFSQITNRALPVHSNGQHLPSGPYTALISDKTINFFDTYRLYEDTYRTFITGAYSSNDGTDSFNPLPSMRSQVWAPLIPVPTPAIQRLIDLGAVLVGKYKLAQFASRANPWDWTDEQYPFNPRGDGYLTCAGSSSGGGCSVAAYDWLDNAIGTDTGSSMRRPAAVPGTYGNRPSQGMMTLDGVLPVSWAQDTIGLFGRNPTSWSQFAKAWYTPSLHQNTSITGLSPLSIPNSTAFPSRILYPDEYFPMRNPAAQAILNSTLTRISTLFNMTIHHFNLTATITSASIFPDTNLN</sequence>
<proteinExistence type="predicted"/>
<dbReference type="Pfam" id="PF26053">
    <property type="entry name" value="DUF8016"/>
    <property type="match status" value="1"/>
</dbReference>
<dbReference type="SUPFAM" id="SSF75304">
    <property type="entry name" value="Amidase signature (AS) enzymes"/>
    <property type="match status" value="1"/>
</dbReference>
<evidence type="ECO:0000313" key="4">
    <source>
        <dbReference type="EMBL" id="PWY94031.1"/>
    </source>
</evidence>
<reference evidence="4 5" key="1">
    <citation type="submission" date="2016-12" db="EMBL/GenBank/DDBJ databases">
        <title>The genomes of Aspergillus section Nigri reveals drivers in fungal speciation.</title>
        <authorList>
            <consortium name="DOE Joint Genome Institute"/>
            <person name="Vesth T.C."/>
            <person name="Nybo J."/>
            <person name="Theobald S."/>
            <person name="Brandl J."/>
            <person name="Frisvad J.C."/>
            <person name="Nielsen K.F."/>
            <person name="Lyhne E.K."/>
            <person name="Kogle M.E."/>
            <person name="Kuo A."/>
            <person name="Riley R."/>
            <person name="Clum A."/>
            <person name="Nolan M."/>
            <person name="Lipzen A."/>
            <person name="Salamov A."/>
            <person name="Henrissat B."/>
            <person name="Wiebenga A."/>
            <person name="De Vries R.P."/>
            <person name="Grigoriev I.V."/>
            <person name="Mortensen U.H."/>
            <person name="Andersen M.R."/>
            <person name="Baker S.E."/>
        </authorList>
    </citation>
    <scope>NUCLEOTIDE SEQUENCE [LARGE SCALE GENOMIC DNA]</scope>
    <source>
        <strain evidence="4 5">CBS 115572</strain>
    </source>
</reference>
<dbReference type="OrthoDB" id="5423360at2759"/>
<dbReference type="PANTHER" id="PTHR46310:SF7">
    <property type="entry name" value="AMIDASE 1"/>
    <property type="match status" value="1"/>
</dbReference>
<dbReference type="STRING" id="1450535.A0A317X771"/>
<evidence type="ECO:0000259" key="3">
    <source>
        <dbReference type="Pfam" id="PF26053"/>
    </source>
</evidence>
<protein>
    <submittedName>
        <fullName evidence="4">Amidase signature enzyme</fullName>
    </submittedName>
</protein>
<dbReference type="InterPro" id="IPR023631">
    <property type="entry name" value="Amidase_dom"/>
</dbReference>
<organism evidence="4 5">
    <name type="scientific">Aspergillus sclerotioniger CBS 115572</name>
    <dbReference type="NCBI Taxonomy" id="1450535"/>
    <lineage>
        <taxon>Eukaryota</taxon>
        <taxon>Fungi</taxon>
        <taxon>Dikarya</taxon>
        <taxon>Ascomycota</taxon>
        <taxon>Pezizomycotina</taxon>
        <taxon>Eurotiomycetes</taxon>
        <taxon>Eurotiomycetidae</taxon>
        <taxon>Eurotiales</taxon>
        <taxon>Aspergillaceae</taxon>
        <taxon>Aspergillus</taxon>
        <taxon>Aspergillus subgen. Circumdati</taxon>
    </lineage>
</organism>
<keyword evidence="5" id="KW-1185">Reference proteome</keyword>
<name>A0A317X771_9EURO</name>
<dbReference type="Gene3D" id="3.90.1300.10">
    <property type="entry name" value="Amidase signature (AS) domain"/>
    <property type="match status" value="1"/>
</dbReference>
<dbReference type="InterPro" id="IPR058329">
    <property type="entry name" value="Arp1_N"/>
</dbReference>
<gene>
    <name evidence="4" type="ORF">BO94DRAFT_612770</name>
</gene>